<accession>A0A2N3XZA1</accession>
<gene>
    <name evidence="3" type="ORF">A8926_3788</name>
</gene>
<evidence type="ECO:0000256" key="2">
    <source>
        <dbReference type="SAM" id="SignalP"/>
    </source>
</evidence>
<dbReference type="OrthoDB" id="3454650at2"/>
<name>A0A2N3XZA1_SACSN</name>
<dbReference type="EMBL" id="PJNB01000001">
    <property type="protein sequence ID" value="PKW16003.1"/>
    <property type="molecule type" value="Genomic_DNA"/>
</dbReference>
<dbReference type="STRING" id="994479.GCA_000194155_03428"/>
<dbReference type="RefSeq" id="WP_029535431.1">
    <property type="nucleotide sequence ID" value="NZ_CP061007.1"/>
</dbReference>
<evidence type="ECO:0000313" key="4">
    <source>
        <dbReference type="Proteomes" id="UP000233786"/>
    </source>
</evidence>
<protein>
    <submittedName>
        <fullName evidence="3">Uncharacterized protein</fullName>
    </submittedName>
</protein>
<feature type="chain" id="PRO_5014943755" evidence="2">
    <location>
        <begin position="26"/>
        <end position="363"/>
    </location>
</feature>
<dbReference type="AlphaFoldDB" id="A0A2N3XZA1"/>
<evidence type="ECO:0000256" key="1">
    <source>
        <dbReference type="SAM" id="MobiDB-lite"/>
    </source>
</evidence>
<reference evidence="3" key="1">
    <citation type="submission" date="2017-12" db="EMBL/GenBank/DDBJ databases">
        <title>Sequencing the genomes of 1000 Actinobacteria strains.</title>
        <authorList>
            <person name="Klenk H.-P."/>
        </authorList>
    </citation>
    <scope>NUCLEOTIDE SEQUENCE [LARGE SCALE GENOMIC DNA]</scope>
    <source>
        <strain evidence="3">DSM 44228</strain>
    </source>
</reference>
<dbReference type="Proteomes" id="UP000233786">
    <property type="component" value="Unassembled WGS sequence"/>
</dbReference>
<evidence type="ECO:0000313" key="3">
    <source>
        <dbReference type="EMBL" id="PKW16003.1"/>
    </source>
</evidence>
<sequence length="363" mass="38385">MSRRTGATVATALAVVVGVAGTALAQGTWTREEFPARPEMASYVSTVSSGGGATWAFGSYSRPGSPTSITAQAFRREETGRWVEVQVPDIGQIVASAVTDPDNAWAVSQFTKVSRGATMHWDGRTWTEVPLEVPGAPRISPHDVTAVGPDVWAVGNAFRDGDAPLARSFAVRWDGGGWRAVPLPPAADDQNFSTVGGAAPDDLWMAGTTVERPSQIVSMHWDGTQWSHVQVPPVETGDSGFLTVHDVAAYRPDDVWISATQATYDNPDAGQPILMHWDGAEWNRQQAPVPTGGLGKLVQAGGALWDLGTHELLRYDGTSWQRVDGPQEGALGNGGELPDGRLVGTGSSGDSYKPQPFAAVSGS</sequence>
<feature type="region of interest" description="Disordered" evidence="1">
    <location>
        <begin position="324"/>
        <end position="363"/>
    </location>
</feature>
<proteinExistence type="predicted"/>
<organism evidence="3 4">
    <name type="scientific">Saccharopolyspora spinosa</name>
    <dbReference type="NCBI Taxonomy" id="60894"/>
    <lineage>
        <taxon>Bacteria</taxon>
        <taxon>Bacillati</taxon>
        <taxon>Actinomycetota</taxon>
        <taxon>Actinomycetes</taxon>
        <taxon>Pseudonocardiales</taxon>
        <taxon>Pseudonocardiaceae</taxon>
        <taxon>Saccharopolyspora</taxon>
    </lineage>
</organism>
<feature type="signal peptide" evidence="2">
    <location>
        <begin position="1"/>
        <end position="25"/>
    </location>
</feature>
<keyword evidence="4" id="KW-1185">Reference proteome</keyword>
<comment type="caution">
    <text evidence="3">The sequence shown here is derived from an EMBL/GenBank/DDBJ whole genome shotgun (WGS) entry which is preliminary data.</text>
</comment>
<keyword evidence="2" id="KW-0732">Signal</keyword>